<evidence type="ECO:0000313" key="2">
    <source>
        <dbReference type="EMBL" id="EMJ96381.1"/>
    </source>
</evidence>
<comment type="caution">
    <text evidence="2">The sequence shown here is derived from an EMBL/GenBank/DDBJ whole genome shotgun (WGS) entry which is preliminary data.</text>
</comment>
<dbReference type="PATRIC" id="fig|1218565.3.peg.1218"/>
<reference evidence="2 3" key="1">
    <citation type="submission" date="2013-01" db="EMBL/GenBank/DDBJ databases">
        <authorList>
            <person name="Harkins D.M."/>
            <person name="Durkin A.S."/>
            <person name="Brinkac L.M."/>
            <person name="Haft D.H."/>
            <person name="Selengut J.D."/>
            <person name="Sanka R."/>
            <person name="DePew J."/>
            <person name="Purushe J."/>
            <person name="Galloway R.L."/>
            <person name="Vinetz J.M."/>
            <person name="Sutton G.G."/>
            <person name="Nierman W.C."/>
            <person name="Fouts D.E."/>
        </authorList>
    </citation>
    <scope>NUCLEOTIDE SEQUENCE [LARGE SCALE GENOMIC DNA]</scope>
    <source>
        <strain evidence="2 3">79601</strain>
    </source>
</reference>
<name>M6D122_9LEPT</name>
<keyword evidence="1" id="KW-1133">Transmembrane helix</keyword>
<evidence type="ECO:0000256" key="1">
    <source>
        <dbReference type="SAM" id="Phobius"/>
    </source>
</evidence>
<keyword evidence="1" id="KW-0812">Transmembrane</keyword>
<accession>M6D122</accession>
<dbReference type="Proteomes" id="UP000011988">
    <property type="component" value="Unassembled WGS sequence"/>
</dbReference>
<evidence type="ECO:0000313" key="3">
    <source>
        <dbReference type="Proteomes" id="UP000011988"/>
    </source>
</evidence>
<feature type="transmembrane region" description="Helical" evidence="1">
    <location>
        <begin position="6"/>
        <end position="24"/>
    </location>
</feature>
<protein>
    <submittedName>
        <fullName evidence="2">Uncharacterized protein</fullName>
    </submittedName>
</protein>
<keyword evidence="1" id="KW-0472">Membrane</keyword>
<proteinExistence type="predicted"/>
<dbReference type="EMBL" id="ANIK01000026">
    <property type="protein sequence ID" value="EMJ96381.1"/>
    <property type="molecule type" value="Genomic_DNA"/>
</dbReference>
<gene>
    <name evidence="2" type="ORF">LEP1GSC194_3267</name>
</gene>
<dbReference type="AlphaFoldDB" id="M6D122"/>
<sequence length="38" mass="4833">MDWVLIYYFIFILKFYKYLSNSVPRSIHFPRIDKRFSK</sequence>
<organism evidence="2 3">
    <name type="scientific">Leptospira alstonii serovar Sichuan str. 79601</name>
    <dbReference type="NCBI Taxonomy" id="1218565"/>
    <lineage>
        <taxon>Bacteria</taxon>
        <taxon>Pseudomonadati</taxon>
        <taxon>Spirochaetota</taxon>
        <taxon>Spirochaetia</taxon>
        <taxon>Leptospirales</taxon>
        <taxon>Leptospiraceae</taxon>
        <taxon>Leptospira</taxon>
    </lineage>
</organism>